<dbReference type="GeneID" id="64696827"/>
<comment type="caution">
    <text evidence="1">The sequence shown here is derived from an EMBL/GenBank/DDBJ whole genome shotgun (WGS) entry which is preliminary data.</text>
</comment>
<dbReference type="RefSeq" id="XP_041284885.1">
    <property type="nucleotide sequence ID" value="XM_041434568.1"/>
</dbReference>
<evidence type="ECO:0000313" key="2">
    <source>
        <dbReference type="Proteomes" id="UP000823399"/>
    </source>
</evidence>
<gene>
    <name evidence="1" type="ORF">F5147DRAFT_659242</name>
</gene>
<organism evidence="1 2">
    <name type="scientific">Suillus discolor</name>
    <dbReference type="NCBI Taxonomy" id="1912936"/>
    <lineage>
        <taxon>Eukaryota</taxon>
        <taxon>Fungi</taxon>
        <taxon>Dikarya</taxon>
        <taxon>Basidiomycota</taxon>
        <taxon>Agaricomycotina</taxon>
        <taxon>Agaricomycetes</taxon>
        <taxon>Agaricomycetidae</taxon>
        <taxon>Boletales</taxon>
        <taxon>Suillineae</taxon>
        <taxon>Suillaceae</taxon>
        <taxon>Suillus</taxon>
    </lineage>
</organism>
<proteinExistence type="predicted"/>
<dbReference type="Proteomes" id="UP000823399">
    <property type="component" value="Unassembled WGS sequence"/>
</dbReference>
<dbReference type="EMBL" id="JABBWM010000147">
    <property type="protein sequence ID" value="KAG2086322.1"/>
    <property type="molecule type" value="Genomic_DNA"/>
</dbReference>
<dbReference type="AlphaFoldDB" id="A0A9P7ERC9"/>
<evidence type="ECO:0000313" key="1">
    <source>
        <dbReference type="EMBL" id="KAG2086322.1"/>
    </source>
</evidence>
<protein>
    <submittedName>
        <fullName evidence="1">Uncharacterized protein</fullName>
    </submittedName>
</protein>
<dbReference type="OrthoDB" id="2655989at2759"/>
<sequence length="580" mass="64770">MFDYAWPADVAMTTDPPIGYIAMNDHSGPLVEDSRRAEYQVLVPIYGFTQQDDRTLYNVNVISRVLKHNLISVWTWLNRSYDLQLGYLNVIPSPGAHGPFTSPSIPSEDLMQPLGSTSNFSEEKSSSGCGMLYDDCKSVDCTTIQMSLQAQPEMNPYSAHGPIIFPVELVSGTRFHWHHLREQYNHKPNNFASDWHKIIRHCLQPGKLMDFCKNQAKLQTRTSRMLAALNTQLVSDSADYDIIGEIIGLQMAKEIWHHIVLRPVASNPSISIADVYWNQILDQQGDVSLEAITFIAVSSKRVLIGVGMCAHRCQHLTTSTYASHLLSSLSLAEPFKFNLEFTVAELELIEYTLRQVGRNHEALPLLERVQYMRSLPAGTPLGPPLMDDSLSSEDGAFLSVERSFIKCHKFSASVEDFFRQSLASDDGESVDDYFFQGLSANETSLDAEAFEEEDIDVIPDNGNGDEELHSCRHQRRVASRKLRQLNQHPYAPPRGPILPGEPINMRPPGPDPTCPHNGRRLHAAQIWQAQATSIQSASFITSDALIATLTTPHVESTASHLDVRAWVDNANLHQTGSVHG</sequence>
<reference evidence="1" key="1">
    <citation type="journal article" date="2020" name="New Phytol.">
        <title>Comparative genomics reveals dynamic genome evolution in host specialist ectomycorrhizal fungi.</title>
        <authorList>
            <person name="Lofgren L.A."/>
            <person name="Nguyen N.H."/>
            <person name="Vilgalys R."/>
            <person name="Ruytinx J."/>
            <person name="Liao H.L."/>
            <person name="Branco S."/>
            <person name="Kuo A."/>
            <person name="LaButti K."/>
            <person name="Lipzen A."/>
            <person name="Andreopoulos W."/>
            <person name="Pangilinan J."/>
            <person name="Riley R."/>
            <person name="Hundley H."/>
            <person name="Na H."/>
            <person name="Barry K."/>
            <person name="Grigoriev I.V."/>
            <person name="Stajich J.E."/>
            <person name="Kennedy P.G."/>
        </authorList>
    </citation>
    <scope>NUCLEOTIDE SEQUENCE</scope>
    <source>
        <strain evidence="1">FC423</strain>
    </source>
</reference>
<keyword evidence="2" id="KW-1185">Reference proteome</keyword>
<accession>A0A9P7ERC9</accession>
<name>A0A9P7ERC9_9AGAM</name>